<dbReference type="Proteomes" id="UP000322524">
    <property type="component" value="Unassembled WGS sequence"/>
</dbReference>
<comment type="caution">
    <text evidence="2">The sequence shown here is derived from an EMBL/GenBank/DDBJ whole genome shotgun (WGS) entry which is preliminary data.</text>
</comment>
<feature type="transmembrane region" description="Helical" evidence="1">
    <location>
        <begin position="12"/>
        <end position="32"/>
    </location>
</feature>
<evidence type="ECO:0000256" key="1">
    <source>
        <dbReference type="SAM" id="Phobius"/>
    </source>
</evidence>
<evidence type="ECO:0000313" key="2">
    <source>
        <dbReference type="EMBL" id="TYS67064.1"/>
    </source>
</evidence>
<dbReference type="RefSeq" id="WP_148989206.1">
    <property type="nucleotide sequence ID" value="NZ_VTEV01000006.1"/>
</dbReference>
<evidence type="ECO:0008006" key="4">
    <source>
        <dbReference type="Google" id="ProtNLM"/>
    </source>
</evidence>
<feature type="transmembrane region" description="Helical" evidence="1">
    <location>
        <begin position="38"/>
        <end position="59"/>
    </location>
</feature>
<evidence type="ECO:0000313" key="3">
    <source>
        <dbReference type="Proteomes" id="UP000322524"/>
    </source>
</evidence>
<proteinExistence type="predicted"/>
<name>A0A5D4SYH7_9BACI</name>
<reference evidence="2 3" key="1">
    <citation type="submission" date="2019-08" db="EMBL/GenBank/DDBJ databases">
        <title>Bacillus genomes from the desert of Cuatro Cienegas, Coahuila.</title>
        <authorList>
            <person name="Olmedo-Alvarez G."/>
        </authorList>
    </citation>
    <scope>NUCLEOTIDE SEQUENCE [LARGE SCALE GENOMIC DNA]</scope>
    <source>
        <strain evidence="2 3">CH28_1T</strain>
    </source>
</reference>
<keyword evidence="1" id="KW-0812">Transmembrane</keyword>
<accession>A0A5D4SYH7</accession>
<organism evidence="2 3">
    <name type="scientific">Sutcliffiella horikoshii</name>
    <dbReference type="NCBI Taxonomy" id="79883"/>
    <lineage>
        <taxon>Bacteria</taxon>
        <taxon>Bacillati</taxon>
        <taxon>Bacillota</taxon>
        <taxon>Bacilli</taxon>
        <taxon>Bacillales</taxon>
        <taxon>Bacillaceae</taxon>
        <taxon>Sutcliffiella</taxon>
    </lineage>
</organism>
<dbReference type="AlphaFoldDB" id="A0A5D4SYH7"/>
<sequence>MYTKPQTWKDWGILLSAWGSAVAIFLTAVFGWDLEKYVGPFVAAVMMSAFLAWNLWGIWKNTYVSKQAQQLKENALKAQGLMKK</sequence>
<gene>
    <name evidence="2" type="ORF">FZC76_16190</name>
</gene>
<dbReference type="EMBL" id="VTEV01000006">
    <property type="protein sequence ID" value="TYS67064.1"/>
    <property type="molecule type" value="Genomic_DNA"/>
</dbReference>
<protein>
    <recommendedName>
        <fullName evidence="4">Holin</fullName>
    </recommendedName>
</protein>
<dbReference type="STRING" id="79883.GCA_001636495_01615"/>
<keyword evidence="1" id="KW-0472">Membrane</keyword>
<keyword evidence="1" id="KW-1133">Transmembrane helix</keyword>
<dbReference type="OrthoDB" id="2932342at2"/>